<evidence type="ECO:0000256" key="6">
    <source>
        <dbReference type="ARBA" id="ARBA00073619"/>
    </source>
</evidence>
<dbReference type="FunFam" id="2.40.50.140:FF:000196">
    <property type="entry name" value="rRNA biogenesis protein RRP5"/>
    <property type="match status" value="1"/>
</dbReference>
<keyword evidence="3" id="KW-0698">rRNA processing</keyword>
<feature type="compositionally biased region" description="Basic and acidic residues" evidence="8">
    <location>
        <begin position="622"/>
        <end position="635"/>
    </location>
</feature>
<feature type="region of interest" description="Disordered" evidence="8">
    <location>
        <begin position="972"/>
        <end position="998"/>
    </location>
</feature>
<dbReference type="EMBL" id="CADEBC010000535">
    <property type="protein sequence ID" value="CAB3248687.1"/>
    <property type="molecule type" value="Genomic_DNA"/>
</dbReference>
<dbReference type="GO" id="GO:0032040">
    <property type="term" value="C:small-subunit processome"/>
    <property type="evidence" value="ECO:0007669"/>
    <property type="project" value="TreeGrafter"/>
</dbReference>
<accession>A0A8S1AP06</accession>
<feature type="compositionally biased region" description="Polar residues" evidence="8">
    <location>
        <begin position="593"/>
        <end position="603"/>
    </location>
</feature>
<dbReference type="InterPro" id="IPR057302">
    <property type="entry name" value="Rrp5_S1"/>
</dbReference>
<feature type="domain" description="S1 motif" evidence="9">
    <location>
        <begin position="78"/>
        <end position="159"/>
    </location>
</feature>
<dbReference type="GO" id="GO:0003723">
    <property type="term" value="F:RNA binding"/>
    <property type="evidence" value="ECO:0007669"/>
    <property type="project" value="TreeGrafter"/>
</dbReference>
<feature type="compositionally biased region" description="Acidic residues" evidence="8">
    <location>
        <begin position="978"/>
        <end position="989"/>
    </location>
</feature>
<dbReference type="SMART" id="SM00386">
    <property type="entry name" value="HAT"/>
    <property type="match status" value="4"/>
</dbReference>
<dbReference type="Proteomes" id="UP000494106">
    <property type="component" value="Unassembled WGS sequence"/>
</dbReference>
<keyword evidence="4" id="KW-0677">Repeat</keyword>
<feature type="domain" description="S1 motif" evidence="9">
    <location>
        <begin position="433"/>
        <end position="511"/>
    </location>
</feature>
<evidence type="ECO:0000256" key="1">
    <source>
        <dbReference type="ARBA" id="ARBA00004604"/>
    </source>
</evidence>
<dbReference type="PANTHER" id="PTHR23270:SF10">
    <property type="entry name" value="PROTEIN RRP5 HOMOLOG"/>
    <property type="match status" value="1"/>
</dbReference>
<feature type="region of interest" description="Disordered" evidence="8">
    <location>
        <begin position="593"/>
        <end position="808"/>
    </location>
</feature>
<dbReference type="InterPro" id="IPR012340">
    <property type="entry name" value="NA-bd_OB-fold"/>
</dbReference>
<keyword evidence="5" id="KW-0539">Nucleus</keyword>
<dbReference type="InterPro" id="IPR045209">
    <property type="entry name" value="Rrp5"/>
</dbReference>
<evidence type="ECO:0000256" key="5">
    <source>
        <dbReference type="ARBA" id="ARBA00023242"/>
    </source>
</evidence>
<feature type="region of interest" description="Disordered" evidence="8">
    <location>
        <begin position="1"/>
        <end position="55"/>
    </location>
</feature>
<name>A0A8S1AP06_ARCPL</name>
<dbReference type="SUPFAM" id="SSF48452">
    <property type="entry name" value="TPR-like"/>
    <property type="match status" value="2"/>
</dbReference>
<dbReference type="InterPro" id="IPR011990">
    <property type="entry name" value="TPR-like_helical_dom_sf"/>
</dbReference>
<dbReference type="InterPro" id="IPR003029">
    <property type="entry name" value="S1_domain"/>
</dbReference>
<evidence type="ECO:0000256" key="4">
    <source>
        <dbReference type="ARBA" id="ARBA00022737"/>
    </source>
</evidence>
<keyword evidence="7" id="KW-0175">Coiled coil</keyword>
<feature type="compositionally biased region" description="Acidic residues" evidence="8">
    <location>
        <begin position="797"/>
        <end position="808"/>
    </location>
</feature>
<evidence type="ECO:0000256" key="7">
    <source>
        <dbReference type="SAM" id="Coils"/>
    </source>
</evidence>
<evidence type="ECO:0000256" key="8">
    <source>
        <dbReference type="SAM" id="MobiDB-lite"/>
    </source>
</evidence>
<dbReference type="Pfam" id="PF23459">
    <property type="entry name" value="S1_RRP5"/>
    <property type="match status" value="1"/>
</dbReference>
<dbReference type="PROSITE" id="PS50126">
    <property type="entry name" value="S1"/>
    <property type="match status" value="3"/>
</dbReference>
<evidence type="ECO:0000256" key="2">
    <source>
        <dbReference type="ARBA" id="ARBA00022517"/>
    </source>
</evidence>
<feature type="compositionally biased region" description="Polar residues" evidence="8">
    <location>
        <begin position="15"/>
        <end position="25"/>
    </location>
</feature>
<proteinExistence type="predicted"/>
<feature type="compositionally biased region" description="Basic and acidic residues" evidence="8">
    <location>
        <begin position="738"/>
        <end position="752"/>
    </location>
</feature>
<evidence type="ECO:0000259" key="9">
    <source>
        <dbReference type="PROSITE" id="PS50126"/>
    </source>
</evidence>
<protein>
    <recommendedName>
        <fullName evidence="6">rRNA biogenesis protein RRP5</fullName>
    </recommendedName>
</protein>
<dbReference type="Gene3D" id="2.40.50.140">
    <property type="entry name" value="Nucleic acid-binding proteins"/>
    <property type="match status" value="4"/>
</dbReference>
<dbReference type="SMART" id="SM00316">
    <property type="entry name" value="S1"/>
    <property type="match status" value="5"/>
</dbReference>
<feature type="compositionally biased region" description="Acidic residues" evidence="8">
    <location>
        <begin position="763"/>
        <end position="774"/>
    </location>
</feature>
<dbReference type="InterPro" id="IPR003107">
    <property type="entry name" value="HAT"/>
</dbReference>
<reference evidence="10 11" key="1">
    <citation type="submission" date="2020-04" db="EMBL/GenBank/DDBJ databases">
        <authorList>
            <person name="Wallbank WR R."/>
            <person name="Pardo Diaz C."/>
            <person name="Kozak K."/>
            <person name="Martin S."/>
            <person name="Jiggins C."/>
            <person name="Moest M."/>
            <person name="Warren A I."/>
            <person name="Byers J.R.P. K."/>
            <person name="Montejo-Kovacevich G."/>
            <person name="Yen C E."/>
        </authorList>
    </citation>
    <scope>NUCLEOTIDE SEQUENCE [LARGE SCALE GENOMIC DNA]</scope>
</reference>
<comment type="subcellular location">
    <subcellularLocation>
        <location evidence="1">Nucleus</location>
        <location evidence="1">Nucleolus</location>
    </subcellularLocation>
</comment>
<gene>
    <name evidence="10" type="ORF">APLA_LOCUS11824</name>
</gene>
<feature type="domain" description="S1 motif" evidence="9">
    <location>
        <begin position="526"/>
        <end position="599"/>
    </location>
</feature>
<keyword evidence="2" id="KW-0690">Ribosome biogenesis</keyword>
<feature type="coiled-coil region" evidence="7">
    <location>
        <begin position="1001"/>
        <end position="1028"/>
    </location>
</feature>
<dbReference type="OrthoDB" id="412781at2759"/>
<sequence>MADTEEYFPRGGKKPTTTHFKQNANFLGATEKRDKKKKKIKKKSEGDDGYLSDEGTKEVSESFKNCAYGLSYKTVKEGVLILGRVKNVLETKVVISLPCRMIGSVMACHISEPYNKQLEAYVNDKVDRVIELGQMFHIGQYVAVKVLEVKELSIMLSMMPQHVNGQKKHADLHKGTLLQAAVTSEEDHGYVMDIGIPDIRAFLPKKNTNPEIQLDVGVITWCIVKSLSDGGVVTLSNELATLQNSLQKHKTTSPLLPASNLEFHVDTPLDNGIEGSVFGDTTAYIQRQHAESVKGKKPALGQKIRARLLYVMPTRNTPFLTMKNIFETTYPDMEVEQKLKDGAIVEEAKVLKITGRSIHFRLGGDCFGTMSLKRIQVDEELTDEEVVAKSYPIGSTHKVRILCYNYSDYVYSVSDQPDLVAEKYFNHAQLKVGELVDATVKTVSENHVLLNVGRVSGYVSQAHLSDSGIFIDPKRSSNSKLPKKKFKVGQAVTARVLVVDPVKQTLFLTLKPSLLAPDLEILSSYDQVVVGKGYTGVIKTIRDFVVVSFFNNVTAFVPRACVTKEPLDNIADAFHIGQIVNCTILKVDPSTQRMTGSLTTTPFSPKKRESPAKRKQTSTEEVPNKKLKLAEENQKTHIKGKKQVTQKELASEEIENKQIQKKIKKQERQADSTDDEVEEIEMKQKKGKKNVLQTETVVEDIGKPKNKQKKTKKAESQPATTDDEVEEENVNKKKKKSKTETEHEGKDTTKKENKNKKRKQESVDMEESTTETEIEVTKKNKQKKKRKDKEETRISEESDAIETDIYEDSDQVLSPQELGLIDLSDCTTAKQLKKRVVSLLKSIKNRTRRIDKIDTKLSRLEEKGLTMENKKFHTAMHNEKNVLKERIHKLFDALNVAQEKLKEFDIVDKVEYKKKQKENKKENSEVESSKVGKKETENKTLLKKVDIKVVENLEPALEVASIKDFWSVGESTTKNVPEEDSSSSEDEETEQPKKKRKKLTVAEKLAKVREEEERVREMERRAIESESQPRSSEQFERALLANPNCSQLWIAYMAFHLQATELEKARAVGRKALNSILFREEEEKLNVCLAMINFENRFGTKESQQKILEESLQINEPFKVHSKLLDIYVETSKHQELVALVDLMMRKYKRDPNTYIMCGAACFKLGLVDKARQVMQKAIAVLEKKEHVTVLVQFALLERTHGARERAEALFEQILAVYPQRVDVCSSYIDMLIKNGDFDHVRQVMERMTSQKLPARKMKILYKKWMEVEEKLGEQNQVEKIKQQAMKYIEKAKF</sequence>
<evidence type="ECO:0000313" key="10">
    <source>
        <dbReference type="EMBL" id="CAB3248687.1"/>
    </source>
</evidence>
<keyword evidence="11" id="KW-1185">Reference proteome</keyword>
<evidence type="ECO:0000256" key="3">
    <source>
        <dbReference type="ARBA" id="ARBA00022552"/>
    </source>
</evidence>
<dbReference type="GO" id="GO:0006364">
    <property type="term" value="P:rRNA processing"/>
    <property type="evidence" value="ECO:0007669"/>
    <property type="project" value="UniProtKB-KW"/>
</dbReference>
<comment type="caution">
    <text evidence="10">The sequence shown here is derived from an EMBL/GenBank/DDBJ whole genome shotgun (WGS) entry which is preliminary data.</text>
</comment>
<evidence type="ECO:0000313" key="11">
    <source>
        <dbReference type="Proteomes" id="UP000494106"/>
    </source>
</evidence>
<dbReference type="Gene3D" id="1.25.40.10">
    <property type="entry name" value="Tetratricopeptide repeat domain"/>
    <property type="match status" value="1"/>
</dbReference>
<dbReference type="SUPFAM" id="SSF50249">
    <property type="entry name" value="Nucleic acid-binding proteins"/>
    <property type="match status" value="4"/>
</dbReference>
<organism evidence="10 11">
    <name type="scientific">Arctia plantaginis</name>
    <name type="common">Wood tiger moth</name>
    <name type="synonym">Phalaena plantaginis</name>
    <dbReference type="NCBI Taxonomy" id="874455"/>
    <lineage>
        <taxon>Eukaryota</taxon>
        <taxon>Metazoa</taxon>
        <taxon>Ecdysozoa</taxon>
        <taxon>Arthropoda</taxon>
        <taxon>Hexapoda</taxon>
        <taxon>Insecta</taxon>
        <taxon>Pterygota</taxon>
        <taxon>Neoptera</taxon>
        <taxon>Endopterygota</taxon>
        <taxon>Lepidoptera</taxon>
        <taxon>Glossata</taxon>
        <taxon>Ditrysia</taxon>
        <taxon>Noctuoidea</taxon>
        <taxon>Erebidae</taxon>
        <taxon>Arctiinae</taxon>
        <taxon>Arctia</taxon>
    </lineage>
</organism>
<feature type="region of interest" description="Disordered" evidence="8">
    <location>
        <begin position="915"/>
        <end position="935"/>
    </location>
</feature>
<dbReference type="PANTHER" id="PTHR23270">
    <property type="entry name" value="PROGRAMMED CELL DEATH PROTEIN 11 PRE-RRNA PROCESSING PROTEIN RRP5"/>
    <property type="match status" value="1"/>
</dbReference>